<dbReference type="InterPro" id="IPR008181">
    <property type="entry name" value="dUTPase"/>
</dbReference>
<dbReference type="CDD" id="cd07557">
    <property type="entry name" value="trimeric_dUTPase"/>
    <property type="match status" value="1"/>
</dbReference>
<dbReference type="PANTHER" id="PTHR11241">
    <property type="entry name" value="DEOXYURIDINE 5'-TRIPHOSPHATE NUCLEOTIDOHYDROLASE"/>
    <property type="match status" value="1"/>
</dbReference>
<dbReference type="InterPro" id="IPR033704">
    <property type="entry name" value="dUTPase_trimeric"/>
</dbReference>
<keyword evidence="3" id="KW-0378">Hydrolase</keyword>
<evidence type="ECO:0000256" key="1">
    <source>
        <dbReference type="ARBA" id="ARBA00006581"/>
    </source>
</evidence>
<evidence type="ECO:0000256" key="2">
    <source>
        <dbReference type="ARBA" id="ARBA00012379"/>
    </source>
</evidence>
<dbReference type="EC" id="3.6.1.23" evidence="2"/>
<dbReference type="SUPFAM" id="SSF51283">
    <property type="entry name" value="dUTPase-like"/>
    <property type="match status" value="1"/>
</dbReference>
<reference evidence="6" key="1">
    <citation type="journal article" date="2020" name="Nature">
        <title>Giant virus diversity and host interactions through global metagenomics.</title>
        <authorList>
            <person name="Schulz F."/>
            <person name="Roux S."/>
            <person name="Paez-Espino D."/>
            <person name="Jungbluth S."/>
            <person name="Walsh D.A."/>
            <person name="Denef V.J."/>
            <person name="McMahon K.D."/>
            <person name="Konstantinidis K.T."/>
            <person name="Eloe-Fadrosh E.A."/>
            <person name="Kyrpides N.C."/>
            <person name="Woyke T."/>
        </authorList>
    </citation>
    <scope>NUCLEOTIDE SEQUENCE</scope>
    <source>
        <strain evidence="6">GVMAG-S-1062768-28</strain>
    </source>
</reference>
<accession>A0A6C0JT01</accession>
<dbReference type="Pfam" id="PF00692">
    <property type="entry name" value="dUTPase"/>
    <property type="match status" value="1"/>
</dbReference>
<dbReference type="GO" id="GO:0000287">
    <property type="term" value="F:magnesium ion binding"/>
    <property type="evidence" value="ECO:0007669"/>
    <property type="project" value="InterPro"/>
</dbReference>
<evidence type="ECO:0000313" key="6">
    <source>
        <dbReference type="EMBL" id="QHU08031.1"/>
    </source>
</evidence>
<dbReference type="InterPro" id="IPR029054">
    <property type="entry name" value="dUTPase-like"/>
</dbReference>
<protein>
    <recommendedName>
        <fullName evidence="2">dUTP diphosphatase</fullName>
        <ecNumber evidence="2">3.6.1.23</ecNumber>
    </recommendedName>
</protein>
<dbReference type="AlphaFoldDB" id="A0A6C0JT01"/>
<dbReference type="Gene3D" id="2.70.40.10">
    <property type="match status" value="1"/>
</dbReference>
<dbReference type="InterPro" id="IPR036157">
    <property type="entry name" value="dUTPase-like_sf"/>
</dbReference>
<evidence type="ECO:0000259" key="5">
    <source>
        <dbReference type="Pfam" id="PF00692"/>
    </source>
</evidence>
<evidence type="ECO:0000256" key="4">
    <source>
        <dbReference type="ARBA" id="ARBA00023080"/>
    </source>
</evidence>
<feature type="domain" description="dUTPase-like" evidence="5">
    <location>
        <begin position="11"/>
        <end position="135"/>
    </location>
</feature>
<name>A0A6C0JT01_9ZZZZ</name>
<keyword evidence="4" id="KW-0546">Nucleotide metabolism</keyword>
<evidence type="ECO:0000256" key="3">
    <source>
        <dbReference type="ARBA" id="ARBA00022801"/>
    </source>
</evidence>
<dbReference type="GO" id="GO:0006226">
    <property type="term" value="P:dUMP biosynthetic process"/>
    <property type="evidence" value="ECO:0007669"/>
    <property type="project" value="InterPro"/>
</dbReference>
<organism evidence="6">
    <name type="scientific">viral metagenome</name>
    <dbReference type="NCBI Taxonomy" id="1070528"/>
    <lineage>
        <taxon>unclassified sequences</taxon>
        <taxon>metagenomes</taxon>
        <taxon>organismal metagenomes</taxon>
    </lineage>
</organism>
<dbReference type="GO" id="GO:0046081">
    <property type="term" value="P:dUTP catabolic process"/>
    <property type="evidence" value="ECO:0007669"/>
    <property type="project" value="InterPro"/>
</dbReference>
<dbReference type="NCBIfam" id="NF001862">
    <property type="entry name" value="PRK00601.1"/>
    <property type="match status" value="1"/>
</dbReference>
<proteinExistence type="inferred from homology"/>
<comment type="similarity">
    <text evidence="1">Belongs to the dUTPase family.</text>
</comment>
<dbReference type="EMBL" id="MN740694">
    <property type="protein sequence ID" value="QHU08031.1"/>
    <property type="molecule type" value="Genomic_DNA"/>
</dbReference>
<dbReference type="NCBIfam" id="TIGR00576">
    <property type="entry name" value="dut"/>
    <property type="match status" value="1"/>
</dbReference>
<dbReference type="GO" id="GO:0004170">
    <property type="term" value="F:dUTP diphosphatase activity"/>
    <property type="evidence" value="ECO:0007669"/>
    <property type="project" value="UniProtKB-EC"/>
</dbReference>
<dbReference type="PANTHER" id="PTHR11241:SF0">
    <property type="entry name" value="DEOXYURIDINE 5'-TRIPHOSPHATE NUCLEOTIDOHYDROLASE"/>
    <property type="match status" value="1"/>
</dbReference>
<sequence>MSLQTVLEDGAILPVRGTTFSAGLDLFALEDTVVNEIQSIVKTGVKMAIPEGYVGLIWSRSSMAYKNGVFTEAGVIDSDYRANIGVVMFCNKGTYQIRKGDKIAQILIQPVSSMNCIQVEQLANTERTGGFGSTGK</sequence>